<dbReference type="OrthoDB" id="3906254at2759"/>
<dbReference type="PANTHER" id="PTHR35368:SF1">
    <property type="entry name" value="HYDROPEROXIDE REDUCTASE"/>
    <property type="match status" value="1"/>
</dbReference>
<gene>
    <name evidence="1" type="ORF">M0811_10103</name>
</gene>
<protein>
    <submittedName>
        <fullName evidence="1">Osmc family protein</fullName>
    </submittedName>
</protein>
<dbReference type="InterPro" id="IPR003718">
    <property type="entry name" value="OsmC/Ohr_fam"/>
</dbReference>
<dbReference type="SUPFAM" id="SSF82784">
    <property type="entry name" value="OsmC-like"/>
    <property type="match status" value="1"/>
</dbReference>
<dbReference type="InterPro" id="IPR036102">
    <property type="entry name" value="OsmC/Ohrsf"/>
</dbReference>
<dbReference type="EMBL" id="JAPDFW010000086">
    <property type="protein sequence ID" value="KAJ5071694.1"/>
    <property type="molecule type" value="Genomic_DNA"/>
</dbReference>
<dbReference type="PANTHER" id="PTHR35368">
    <property type="entry name" value="HYDROPEROXIDE REDUCTASE"/>
    <property type="match status" value="1"/>
</dbReference>
<organism evidence="1 2">
    <name type="scientific">Anaeramoeba ignava</name>
    <name type="common">Anaerobic marine amoeba</name>
    <dbReference type="NCBI Taxonomy" id="1746090"/>
    <lineage>
        <taxon>Eukaryota</taxon>
        <taxon>Metamonada</taxon>
        <taxon>Anaeramoebidae</taxon>
        <taxon>Anaeramoeba</taxon>
    </lineage>
</organism>
<dbReference type="Proteomes" id="UP001149090">
    <property type="component" value="Unassembled WGS sequence"/>
</dbReference>
<dbReference type="Pfam" id="PF02566">
    <property type="entry name" value="OsmC"/>
    <property type="match status" value="1"/>
</dbReference>
<accession>A0A9Q0R944</accession>
<dbReference type="InterPro" id="IPR015946">
    <property type="entry name" value="KH_dom-like_a/b"/>
</dbReference>
<dbReference type="Gene3D" id="3.30.300.20">
    <property type="match status" value="1"/>
</dbReference>
<dbReference type="InterPro" id="IPR052924">
    <property type="entry name" value="OsmC/Ohr_hydroprdx_reductase"/>
</dbReference>
<evidence type="ECO:0000313" key="2">
    <source>
        <dbReference type="Proteomes" id="UP001149090"/>
    </source>
</evidence>
<comment type="caution">
    <text evidence="1">The sequence shown here is derived from an EMBL/GenBank/DDBJ whole genome shotgun (WGS) entry which is preliminary data.</text>
</comment>
<reference evidence="1" key="1">
    <citation type="submission" date="2022-10" db="EMBL/GenBank/DDBJ databases">
        <title>Novel sulphate-reducing endosymbionts in the free-living metamonad Anaeramoeba.</title>
        <authorList>
            <person name="Jerlstrom-Hultqvist J."/>
            <person name="Cepicka I."/>
            <person name="Gallot-Lavallee L."/>
            <person name="Salas-Leiva D."/>
            <person name="Curtis B.A."/>
            <person name="Zahonova K."/>
            <person name="Pipaliya S."/>
            <person name="Dacks J."/>
            <person name="Roger A.J."/>
        </authorList>
    </citation>
    <scope>NUCLEOTIDE SEQUENCE</scope>
    <source>
        <strain evidence="1">BMAN</strain>
    </source>
</reference>
<dbReference type="AlphaFoldDB" id="A0A9Q0R944"/>
<keyword evidence="2" id="KW-1185">Reference proteome</keyword>
<proteinExistence type="predicted"/>
<name>A0A9Q0R944_ANAIG</name>
<sequence length="175" mass="19433">MLSAISAKPTKSFSSLFLRSASKLFPIKVSGVSQPKEPLHTKLQLADFKIDIDEIKKLGGDNTGPNPLYVVLSSLAGCEMILLRLVAKEKKVKIGEVQVEVDGGIDLKGLYGDPNVYPGYQTIDVRFKLESEADDKTLHEVMEAARQRCPVASMLGTHPKIKFTNEWERLKKSKF</sequence>
<evidence type="ECO:0000313" key="1">
    <source>
        <dbReference type="EMBL" id="KAJ5071694.1"/>
    </source>
</evidence>